<proteinExistence type="predicted"/>
<dbReference type="AlphaFoldDB" id="A0A392NHV9"/>
<evidence type="ECO:0000313" key="3">
    <source>
        <dbReference type="Proteomes" id="UP000265520"/>
    </source>
</evidence>
<dbReference type="Proteomes" id="UP000265520">
    <property type="component" value="Unassembled WGS sequence"/>
</dbReference>
<evidence type="ECO:0000256" key="1">
    <source>
        <dbReference type="SAM" id="MobiDB-lite"/>
    </source>
</evidence>
<evidence type="ECO:0000313" key="2">
    <source>
        <dbReference type="EMBL" id="MCH98963.1"/>
    </source>
</evidence>
<comment type="caution">
    <text evidence="2">The sequence shown here is derived from an EMBL/GenBank/DDBJ whole genome shotgun (WGS) entry which is preliminary data.</text>
</comment>
<feature type="region of interest" description="Disordered" evidence="1">
    <location>
        <begin position="16"/>
        <end position="38"/>
    </location>
</feature>
<protein>
    <submittedName>
        <fullName evidence="2">Uncharacterized protein</fullName>
    </submittedName>
</protein>
<organism evidence="2 3">
    <name type="scientific">Trifolium medium</name>
    <dbReference type="NCBI Taxonomy" id="97028"/>
    <lineage>
        <taxon>Eukaryota</taxon>
        <taxon>Viridiplantae</taxon>
        <taxon>Streptophyta</taxon>
        <taxon>Embryophyta</taxon>
        <taxon>Tracheophyta</taxon>
        <taxon>Spermatophyta</taxon>
        <taxon>Magnoliopsida</taxon>
        <taxon>eudicotyledons</taxon>
        <taxon>Gunneridae</taxon>
        <taxon>Pentapetalae</taxon>
        <taxon>rosids</taxon>
        <taxon>fabids</taxon>
        <taxon>Fabales</taxon>
        <taxon>Fabaceae</taxon>
        <taxon>Papilionoideae</taxon>
        <taxon>50 kb inversion clade</taxon>
        <taxon>NPAAA clade</taxon>
        <taxon>Hologalegina</taxon>
        <taxon>IRL clade</taxon>
        <taxon>Trifolieae</taxon>
        <taxon>Trifolium</taxon>
    </lineage>
</organism>
<keyword evidence="3" id="KW-1185">Reference proteome</keyword>
<dbReference type="EMBL" id="LXQA010038977">
    <property type="protein sequence ID" value="MCH98963.1"/>
    <property type="molecule type" value="Genomic_DNA"/>
</dbReference>
<sequence>MLAMRLDASINDVLSDDLDLSPNDEEEDDDAVEVEEKEDEDVNIQDMFRLNWDDTLAHSFREGNFSANFLAKLHLANDSKITI</sequence>
<gene>
    <name evidence="2" type="ORF">A2U01_0019972</name>
</gene>
<accession>A0A392NHV9</accession>
<name>A0A392NHV9_9FABA</name>
<reference evidence="2 3" key="1">
    <citation type="journal article" date="2018" name="Front. Plant Sci.">
        <title>Red Clover (Trifolium pratense) and Zigzag Clover (T. medium) - A Picture of Genomic Similarities and Differences.</title>
        <authorList>
            <person name="Dluhosova J."/>
            <person name="Istvanek J."/>
            <person name="Nedelnik J."/>
            <person name="Repkova J."/>
        </authorList>
    </citation>
    <scope>NUCLEOTIDE SEQUENCE [LARGE SCALE GENOMIC DNA]</scope>
    <source>
        <strain evidence="3">cv. 10/8</strain>
        <tissue evidence="2">Leaf</tissue>
    </source>
</reference>